<dbReference type="Pfam" id="PF08039">
    <property type="entry name" value="Mit_proteolip"/>
    <property type="match status" value="1"/>
</dbReference>
<dbReference type="AlphaFoldDB" id="A0A8C8Z1Z0"/>
<organism evidence="3 4">
    <name type="scientific">Prolemur simus</name>
    <name type="common">Greater bamboo lemur</name>
    <name type="synonym">Hapalemur simus</name>
    <dbReference type="NCBI Taxonomy" id="1328070"/>
    <lineage>
        <taxon>Eukaryota</taxon>
        <taxon>Metazoa</taxon>
        <taxon>Chordata</taxon>
        <taxon>Craniata</taxon>
        <taxon>Vertebrata</taxon>
        <taxon>Euteleostomi</taxon>
        <taxon>Mammalia</taxon>
        <taxon>Eutheria</taxon>
        <taxon>Euarchontoglires</taxon>
        <taxon>Primates</taxon>
        <taxon>Strepsirrhini</taxon>
        <taxon>Lemuriformes</taxon>
        <taxon>Lemuridae</taxon>
        <taxon>Prolemur</taxon>
    </lineage>
</organism>
<sequence>MLQSIIKNVWVPMKPCYTQVYQEIWIGMGLMGFIVYKIRSADKRSKALKAPAPARGLTNQPHLGAHGRGRRLPVDISKLC</sequence>
<protein>
    <recommendedName>
        <fullName evidence="5">6.8 kDa mitochondrial proteolipid</fullName>
    </recommendedName>
</protein>
<name>A0A8C8Z1Z0_PROSS</name>
<dbReference type="GeneTree" id="ENSGT00390000016760"/>
<evidence type="ECO:0000256" key="2">
    <source>
        <dbReference type="SAM" id="Phobius"/>
    </source>
</evidence>
<dbReference type="GO" id="GO:0005739">
    <property type="term" value="C:mitochondrion"/>
    <property type="evidence" value="ECO:0007669"/>
    <property type="project" value="InterPro"/>
</dbReference>
<reference evidence="3" key="2">
    <citation type="submission" date="2025-09" db="UniProtKB">
        <authorList>
            <consortium name="Ensembl"/>
        </authorList>
    </citation>
    <scope>IDENTIFICATION</scope>
</reference>
<keyword evidence="2" id="KW-0812">Transmembrane</keyword>
<dbReference type="Proteomes" id="UP000694414">
    <property type="component" value="Unplaced"/>
</dbReference>
<dbReference type="PANTHER" id="PTHR15233:SF1">
    <property type="entry name" value="ATP SYNTHASE SUBUNIT ATP5MJ, MITOCHONDRIAL"/>
    <property type="match status" value="1"/>
</dbReference>
<evidence type="ECO:0000256" key="1">
    <source>
        <dbReference type="SAM" id="MobiDB-lite"/>
    </source>
</evidence>
<evidence type="ECO:0000313" key="3">
    <source>
        <dbReference type="Ensembl" id="ENSPSMP00000009050.1"/>
    </source>
</evidence>
<proteinExistence type="predicted"/>
<feature type="region of interest" description="Disordered" evidence="1">
    <location>
        <begin position="49"/>
        <end position="80"/>
    </location>
</feature>
<dbReference type="Ensembl" id="ENSPSMT00000010619.1">
    <property type="protein sequence ID" value="ENSPSMP00000009050.1"/>
    <property type="gene ID" value="ENSPSMG00000006623.1"/>
</dbReference>
<dbReference type="PANTHER" id="PTHR15233">
    <property type="entry name" value="MITOCHONDRIAL PROTEOLIPID"/>
    <property type="match status" value="1"/>
</dbReference>
<keyword evidence="2" id="KW-0472">Membrane</keyword>
<evidence type="ECO:0000313" key="4">
    <source>
        <dbReference type="Proteomes" id="UP000694414"/>
    </source>
</evidence>
<accession>A0A8C8Z1Z0</accession>
<keyword evidence="2" id="KW-1133">Transmembrane helix</keyword>
<feature type="transmembrane region" description="Helical" evidence="2">
    <location>
        <begin position="20"/>
        <end position="38"/>
    </location>
</feature>
<evidence type="ECO:0008006" key="5">
    <source>
        <dbReference type="Google" id="ProtNLM"/>
    </source>
</evidence>
<dbReference type="InterPro" id="IPR012574">
    <property type="entry name" value="ATP5MJ"/>
</dbReference>
<keyword evidence="4" id="KW-1185">Reference proteome</keyword>
<reference evidence="3" key="1">
    <citation type="submission" date="2025-08" db="UniProtKB">
        <authorList>
            <consortium name="Ensembl"/>
        </authorList>
    </citation>
    <scope>IDENTIFICATION</scope>
</reference>